<protein>
    <submittedName>
        <fullName evidence="1">Uncharacterized protein</fullName>
    </submittedName>
</protein>
<comment type="caution">
    <text evidence="1">The sequence shown here is derived from an EMBL/GenBank/DDBJ whole genome shotgun (WGS) entry which is preliminary data.</text>
</comment>
<evidence type="ECO:0000313" key="2">
    <source>
        <dbReference type="Proteomes" id="UP001266305"/>
    </source>
</evidence>
<name>A0ABQ9TSK6_SAGOE</name>
<sequence>MPHPPVACNLDVFVGNGSGTPLYHKGKTGIWGQGSQNIIQGKAEESSLMRIDGSVCKTFGETFPVCPQELAVLWESQLNSHLMLGYYSECKSFLRKNTVLLDCKGQLLQKLLANLSSSRHSPPA</sequence>
<organism evidence="1 2">
    <name type="scientific">Saguinus oedipus</name>
    <name type="common">Cotton-top tamarin</name>
    <name type="synonym">Oedipomidas oedipus</name>
    <dbReference type="NCBI Taxonomy" id="9490"/>
    <lineage>
        <taxon>Eukaryota</taxon>
        <taxon>Metazoa</taxon>
        <taxon>Chordata</taxon>
        <taxon>Craniata</taxon>
        <taxon>Vertebrata</taxon>
        <taxon>Euteleostomi</taxon>
        <taxon>Mammalia</taxon>
        <taxon>Eutheria</taxon>
        <taxon>Euarchontoglires</taxon>
        <taxon>Primates</taxon>
        <taxon>Haplorrhini</taxon>
        <taxon>Platyrrhini</taxon>
        <taxon>Cebidae</taxon>
        <taxon>Callitrichinae</taxon>
        <taxon>Saguinus</taxon>
    </lineage>
</organism>
<dbReference type="Proteomes" id="UP001266305">
    <property type="component" value="Unassembled WGS sequence"/>
</dbReference>
<evidence type="ECO:0000313" key="1">
    <source>
        <dbReference type="EMBL" id="KAK2087770.1"/>
    </source>
</evidence>
<proteinExistence type="predicted"/>
<reference evidence="1 2" key="1">
    <citation type="submission" date="2023-05" db="EMBL/GenBank/DDBJ databases">
        <title>B98-5 Cell Line De Novo Hybrid Assembly: An Optical Mapping Approach.</title>
        <authorList>
            <person name="Kananen K."/>
            <person name="Auerbach J.A."/>
            <person name="Kautto E."/>
            <person name="Blachly J.S."/>
        </authorList>
    </citation>
    <scope>NUCLEOTIDE SEQUENCE [LARGE SCALE GENOMIC DNA]</scope>
    <source>
        <strain evidence="1">B95-8</strain>
        <tissue evidence="1">Cell line</tissue>
    </source>
</reference>
<keyword evidence="2" id="KW-1185">Reference proteome</keyword>
<dbReference type="EMBL" id="JASSZA010000019">
    <property type="protein sequence ID" value="KAK2087770.1"/>
    <property type="molecule type" value="Genomic_DNA"/>
</dbReference>
<gene>
    <name evidence="1" type="ORF">P7K49_033677</name>
</gene>
<accession>A0ABQ9TSK6</accession>